<evidence type="ECO:0000313" key="20">
    <source>
        <dbReference type="EMBL" id="BED93012.1"/>
    </source>
</evidence>
<organism evidence="20">
    <name type="scientific">Candidatus Paraimprobicoccus trichonymphae</name>
    <dbReference type="NCBI Taxonomy" id="3033793"/>
    <lineage>
        <taxon>Bacteria</taxon>
        <taxon>Bacillati</taxon>
        <taxon>Bacillota</taxon>
        <taxon>Clostridia</taxon>
        <taxon>Candidatus Paraimprobicoccus</taxon>
    </lineage>
</organism>
<keyword evidence="10 19" id="KW-1133">Transmembrane helix</keyword>
<dbReference type="InterPro" id="IPR033717">
    <property type="entry name" value="UDPK"/>
</dbReference>
<dbReference type="AlphaFoldDB" id="A0AA48KZL7"/>
<keyword evidence="14" id="KW-1208">Phospholipid metabolism</keyword>
<dbReference type="GO" id="GO:0008654">
    <property type="term" value="P:phospholipid biosynthetic process"/>
    <property type="evidence" value="ECO:0007669"/>
    <property type="project" value="UniProtKB-KW"/>
</dbReference>
<evidence type="ECO:0000256" key="12">
    <source>
        <dbReference type="ARBA" id="ARBA00023136"/>
    </source>
</evidence>
<feature type="active site" description="Proton acceptor" evidence="15">
    <location>
        <position position="52"/>
    </location>
</feature>
<evidence type="ECO:0000256" key="3">
    <source>
        <dbReference type="ARBA" id="ARBA00022475"/>
    </source>
</evidence>
<evidence type="ECO:0000256" key="1">
    <source>
        <dbReference type="ARBA" id="ARBA00004651"/>
    </source>
</evidence>
<keyword evidence="5" id="KW-0808">Transferase</keyword>
<gene>
    <name evidence="20" type="ORF">RsTaC01_0952</name>
</gene>
<evidence type="ECO:0000256" key="19">
    <source>
        <dbReference type="SAM" id="Phobius"/>
    </source>
</evidence>
<evidence type="ECO:0000256" key="14">
    <source>
        <dbReference type="ARBA" id="ARBA00023264"/>
    </source>
</evidence>
<dbReference type="CDD" id="cd14265">
    <property type="entry name" value="UDPK_IM_like"/>
    <property type="match status" value="1"/>
</dbReference>
<dbReference type="Pfam" id="PF01219">
    <property type="entry name" value="DAGK_prokar"/>
    <property type="match status" value="1"/>
</dbReference>
<dbReference type="GO" id="GO:0016301">
    <property type="term" value="F:kinase activity"/>
    <property type="evidence" value="ECO:0007669"/>
    <property type="project" value="UniProtKB-KW"/>
</dbReference>
<dbReference type="Proteomes" id="UP001335720">
    <property type="component" value="Chromosome"/>
</dbReference>
<keyword evidence="9 17" id="KW-0067">ATP-binding</keyword>
<proteinExistence type="inferred from homology"/>
<dbReference type="InterPro" id="IPR036945">
    <property type="entry name" value="DAGK_sf"/>
</dbReference>
<feature type="transmembrane region" description="Helical" evidence="19">
    <location>
        <begin position="39"/>
        <end position="58"/>
    </location>
</feature>
<evidence type="ECO:0000256" key="16">
    <source>
        <dbReference type="PIRSR" id="PIRSR600829-2"/>
    </source>
</evidence>
<keyword evidence="18" id="KW-0460">Magnesium</keyword>
<dbReference type="GO" id="GO:0005886">
    <property type="term" value="C:plasma membrane"/>
    <property type="evidence" value="ECO:0007669"/>
    <property type="project" value="UniProtKB-SubCell"/>
</dbReference>
<dbReference type="GO" id="GO:0046872">
    <property type="term" value="F:metal ion binding"/>
    <property type="evidence" value="ECO:0007669"/>
    <property type="project" value="UniProtKB-KW"/>
</dbReference>
<dbReference type="Gene3D" id="1.10.287.3610">
    <property type="match status" value="1"/>
</dbReference>
<feature type="binding site" evidence="18">
    <location>
        <position position="59"/>
    </location>
    <ligand>
        <name>a divalent metal cation</name>
        <dbReference type="ChEBI" id="CHEBI:60240"/>
    </ligand>
</feature>
<keyword evidence="3" id="KW-1003">Cell membrane</keyword>
<accession>A0AA48KZL7</accession>
<keyword evidence="18" id="KW-0479">Metal-binding</keyword>
<feature type="binding site" evidence="18">
    <location>
        <position position="11"/>
    </location>
    <ligand>
        <name>a divalent metal cation</name>
        <dbReference type="ChEBI" id="CHEBI:60240"/>
    </ligand>
</feature>
<dbReference type="PANTHER" id="PTHR34299">
    <property type="entry name" value="DIACYLGLYCEROL KINASE"/>
    <property type="match status" value="1"/>
</dbReference>
<feature type="transmembrane region" description="Helical" evidence="19">
    <location>
        <begin position="111"/>
        <end position="135"/>
    </location>
</feature>
<evidence type="ECO:0000256" key="10">
    <source>
        <dbReference type="ARBA" id="ARBA00022989"/>
    </source>
</evidence>
<dbReference type="PANTHER" id="PTHR34299:SF1">
    <property type="entry name" value="DIACYLGLYCEROL KINASE"/>
    <property type="match status" value="1"/>
</dbReference>
<keyword evidence="6 19" id="KW-0812">Transmembrane</keyword>
<evidence type="ECO:0000256" key="7">
    <source>
        <dbReference type="ARBA" id="ARBA00022741"/>
    </source>
</evidence>
<evidence type="ECO:0000256" key="18">
    <source>
        <dbReference type="PIRSR" id="PIRSR600829-4"/>
    </source>
</evidence>
<comment type="cofactor">
    <cofactor evidence="18">
        <name>Mg(2+)</name>
        <dbReference type="ChEBI" id="CHEBI:18420"/>
    </cofactor>
    <text evidence="18">Mn(2+), Zn(2+), Cd(2+) and Co(2+) support activity to lesser extents.</text>
</comment>
<evidence type="ECO:0000256" key="2">
    <source>
        <dbReference type="ARBA" id="ARBA00005967"/>
    </source>
</evidence>
<dbReference type="KEGG" id="ptrh:RsTaC01_0952"/>
<feature type="binding site" evidence="17">
    <location>
        <begin position="77"/>
        <end position="78"/>
    </location>
    <ligand>
        <name>ATP</name>
        <dbReference type="ChEBI" id="CHEBI:30616"/>
    </ligand>
</feature>
<evidence type="ECO:0000256" key="13">
    <source>
        <dbReference type="ARBA" id="ARBA00023209"/>
    </source>
</evidence>
<feature type="binding site" evidence="17">
    <location>
        <position position="59"/>
    </location>
    <ligand>
        <name>ATP</name>
        <dbReference type="ChEBI" id="CHEBI:30616"/>
    </ligand>
</feature>
<evidence type="ECO:0000256" key="9">
    <source>
        <dbReference type="ARBA" id="ARBA00022840"/>
    </source>
</evidence>
<keyword evidence="4" id="KW-0444">Lipid biosynthesis</keyword>
<evidence type="ECO:0000256" key="6">
    <source>
        <dbReference type="ARBA" id="ARBA00022692"/>
    </source>
</evidence>
<evidence type="ECO:0000256" key="5">
    <source>
        <dbReference type="ARBA" id="ARBA00022679"/>
    </source>
</evidence>
<keyword evidence="13" id="KW-0594">Phospholipid biosynthesis</keyword>
<comment type="similarity">
    <text evidence="2">Belongs to the bacterial diacylglycerol kinase family.</text>
</comment>
<evidence type="ECO:0000256" key="17">
    <source>
        <dbReference type="PIRSR" id="PIRSR600829-3"/>
    </source>
</evidence>
<keyword evidence="12 19" id="KW-0472">Membrane</keyword>
<keyword evidence="11" id="KW-0443">Lipid metabolism</keyword>
<evidence type="ECO:0000256" key="15">
    <source>
        <dbReference type="PIRSR" id="PIRSR600829-1"/>
    </source>
</evidence>
<comment type="subcellular location">
    <subcellularLocation>
        <location evidence="1">Cell membrane</location>
        <topology evidence="1">Multi-pass membrane protein</topology>
    </subcellularLocation>
</comment>
<reference evidence="20" key="1">
    <citation type="journal article" date="2023" name="ISME J.">
        <title>Emergence of putative energy parasites within Clostridia revealed by genome analysis of a novel endosymbiotic clade.</title>
        <authorList>
            <person name="Takahashi K."/>
            <person name="Kuwahara H."/>
            <person name="Horikawa Y."/>
            <person name="Izawa K."/>
            <person name="Kato D."/>
            <person name="Inagaki T."/>
            <person name="Yuki M."/>
            <person name="Ohkuma M."/>
            <person name="Hongoh Y."/>
        </authorList>
    </citation>
    <scope>NUCLEOTIDE SEQUENCE</scope>
    <source>
        <strain evidence="20">RsTa-C01</strain>
    </source>
</reference>
<protein>
    <submittedName>
        <fullName evidence="20">Undecaprenol kinase</fullName>
    </submittedName>
</protein>
<evidence type="ECO:0000256" key="11">
    <source>
        <dbReference type="ARBA" id="ARBA00023098"/>
    </source>
</evidence>
<evidence type="ECO:0000256" key="4">
    <source>
        <dbReference type="ARBA" id="ARBA00022516"/>
    </source>
</evidence>
<dbReference type="EMBL" id="AP027925">
    <property type="protein sequence ID" value="BED93012.1"/>
    <property type="molecule type" value="Genomic_DNA"/>
</dbReference>
<feature type="transmembrane region" description="Helical" evidence="19">
    <location>
        <begin position="16"/>
        <end position="33"/>
    </location>
</feature>
<keyword evidence="7 17" id="KW-0547">Nucleotide-binding</keyword>
<name>A0AA48KZL7_9FIRM</name>
<evidence type="ECO:0000256" key="8">
    <source>
        <dbReference type="ARBA" id="ARBA00022777"/>
    </source>
</evidence>
<feature type="transmembrane region" description="Helical" evidence="19">
    <location>
        <begin position="79"/>
        <end position="99"/>
    </location>
</feature>
<dbReference type="InterPro" id="IPR000829">
    <property type="entry name" value="DAGK"/>
</dbReference>
<keyword evidence="8 20" id="KW-0418">Kinase</keyword>
<feature type="binding site" evidence="17">
    <location>
        <position position="11"/>
    </location>
    <ligand>
        <name>ATP</name>
        <dbReference type="ChEBI" id="CHEBI:30616"/>
    </ligand>
</feature>
<feature type="binding site" evidence="16">
    <location>
        <position position="52"/>
    </location>
    <ligand>
        <name>substrate</name>
    </ligand>
</feature>
<dbReference type="GO" id="GO:0005524">
    <property type="term" value="F:ATP binding"/>
    <property type="evidence" value="ECO:0007669"/>
    <property type="project" value="UniProtKB-KW"/>
</dbReference>
<sequence>MRGLKYCIINEKNMRIHSVITVYMLVFSTFFNLNKLECLILILTIALVLISEIINTSTEAILDKIAFEYNSSAKIIKDIAAGAVLLSAAAAVVVGVIIFNDFEIYLSIFNFFKNSIFLSLVFMASLVFNWYYIFWGPKEILNKIKSRRKI</sequence>